<dbReference type="CDD" id="cd14752">
    <property type="entry name" value="GH31_N"/>
    <property type="match status" value="1"/>
</dbReference>
<dbReference type="InterPro" id="IPR013780">
    <property type="entry name" value="Glyco_hydro_b"/>
</dbReference>
<organism evidence="6 7">
    <name type="scientific">Bodo saltans</name>
    <name type="common">Flagellated protozoan</name>
    <dbReference type="NCBI Taxonomy" id="75058"/>
    <lineage>
        <taxon>Eukaryota</taxon>
        <taxon>Discoba</taxon>
        <taxon>Euglenozoa</taxon>
        <taxon>Kinetoplastea</taxon>
        <taxon>Metakinetoplastina</taxon>
        <taxon>Eubodonida</taxon>
        <taxon>Bodonidae</taxon>
        <taxon>Bodo</taxon>
    </lineage>
</organism>
<sequence length="784" mass="87687">MLFDANGLEVYCCTPRVFRVVWKPNHNVFDPCEETTWSVVGTQRNAPRFSAQGTPRADVLDVCFGGGATENVSDSPLRVSSINNGTPSRGLAWHCKNASGEWVALHEDLHYRQDDEDGSSGLGNALVHRFVRRESDAYLGLGETSGSLNKQGRRYRIRATDCMGYNARTADPLYKHLPFLIVFRQDIQQYYGIFYDTTHESVVDLGCEANNYYGPYSMFATRSKSLDYYFIAGPTLADVVQTFSTSVVGTVPRQPAWSFGYLGSAMGYTDDPRGVEALLIFLQECRSHQVVCTGFYMSSGYSMGDDGLRYVFEWNKRRFPDPKSLTTAFHEAGVRLIANIKPAMLTSHPSFDTATTADLFVRDKHDASKVELTTFWGGPGAHLNFLNCNTRDYWAQRVEKDLLEHGIDTTWNDNNEYTEVSGSCAIVEEGTLVRTVPARGVRCVQTLLMTGTSFETQCRHNAPSAPLPTLSSEGVPPAFVVARSGMYGSHRIASTWTGDNYTSWETLVFNIPMGLGLALSGWSNIGHDIGGFSGPVPAPELMYRWCQQGLFHPRYTIHSWKIGHSENSPWMYDKEDSRHTQRLAALTQFRFRMIPWLVQLNTLASSEGIPMIAPLLYYHPFTSTYVDRYDMFYFGPNVIVIPPLQEGVDEWDVPFFPEGEWWSLDGRRHFIHDTPTSVRVVAPREPHDVNDIDGLLPPVFVRAGSIIPLLAQSVVPRDEVVVGLRNEDDPALSKVELRCYPSTIDAALDWTQCKSVSPDMLTRAPAGSLPLNGDPRAQMVVVSL</sequence>
<dbReference type="EMBL" id="CYKH01001947">
    <property type="protein sequence ID" value="CUG91637.1"/>
    <property type="molecule type" value="Genomic_DNA"/>
</dbReference>
<evidence type="ECO:0000259" key="5">
    <source>
        <dbReference type="Pfam" id="PF21365"/>
    </source>
</evidence>
<keyword evidence="2" id="KW-0326">Glycosidase</keyword>
<dbReference type="SUPFAM" id="SSF51011">
    <property type="entry name" value="Glycosyl hydrolase domain"/>
    <property type="match status" value="1"/>
</dbReference>
<dbReference type="InterPro" id="IPR025887">
    <property type="entry name" value="Glyco_hydro_31_N_dom"/>
</dbReference>
<feature type="domain" description="Glycosyl hydrolase family 31 C-terminal" evidence="5">
    <location>
        <begin position="608"/>
        <end position="707"/>
    </location>
</feature>
<dbReference type="GO" id="GO:0030246">
    <property type="term" value="F:carbohydrate binding"/>
    <property type="evidence" value="ECO:0007669"/>
    <property type="project" value="InterPro"/>
</dbReference>
<dbReference type="SUPFAM" id="SSF51445">
    <property type="entry name" value="(Trans)glycosidases"/>
    <property type="match status" value="1"/>
</dbReference>
<evidence type="ECO:0000256" key="2">
    <source>
        <dbReference type="RuleBase" id="RU361185"/>
    </source>
</evidence>
<dbReference type="VEuPathDB" id="TriTrypDB:BSAL_33075"/>
<dbReference type="Pfam" id="PF13802">
    <property type="entry name" value="Gal_mutarotas_2"/>
    <property type="match status" value="1"/>
</dbReference>
<evidence type="ECO:0000313" key="6">
    <source>
        <dbReference type="EMBL" id="CUG91637.1"/>
    </source>
</evidence>
<dbReference type="AlphaFoldDB" id="A0A0S4JJL0"/>
<accession>A0A0S4JJL0</accession>
<evidence type="ECO:0000259" key="3">
    <source>
        <dbReference type="Pfam" id="PF01055"/>
    </source>
</evidence>
<dbReference type="InterPro" id="IPR048395">
    <property type="entry name" value="Glyco_hydro_31_C"/>
</dbReference>
<evidence type="ECO:0000313" key="7">
    <source>
        <dbReference type="Proteomes" id="UP000051952"/>
    </source>
</evidence>
<proteinExistence type="inferred from homology"/>
<dbReference type="Gene3D" id="2.60.40.1180">
    <property type="entry name" value="Golgi alpha-mannosidase II"/>
    <property type="match status" value="1"/>
</dbReference>
<dbReference type="InterPro" id="IPR017853">
    <property type="entry name" value="GH"/>
</dbReference>
<dbReference type="Proteomes" id="UP000051952">
    <property type="component" value="Unassembled WGS sequence"/>
</dbReference>
<dbReference type="Pfam" id="PF01055">
    <property type="entry name" value="Glyco_hydro_31_2nd"/>
    <property type="match status" value="1"/>
</dbReference>
<dbReference type="OMA" id="QGVDCFK"/>
<feature type="domain" description="Glycoside hydrolase family 31 N-terminal" evidence="4">
    <location>
        <begin position="8"/>
        <end position="204"/>
    </location>
</feature>
<feature type="domain" description="Glycoside hydrolase family 31 TIM barrel" evidence="3">
    <location>
        <begin position="253"/>
        <end position="598"/>
    </location>
</feature>
<name>A0A0S4JJL0_BODSA</name>
<dbReference type="GO" id="GO:0004553">
    <property type="term" value="F:hydrolase activity, hydrolyzing O-glycosyl compounds"/>
    <property type="evidence" value="ECO:0007669"/>
    <property type="project" value="InterPro"/>
</dbReference>
<dbReference type="SUPFAM" id="SSF74650">
    <property type="entry name" value="Galactose mutarotase-like"/>
    <property type="match status" value="1"/>
</dbReference>
<evidence type="ECO:0000259" key="4">
    <source>
        <dbReference type="Pfam" id="PF13802"/>
    </source>
</evidence>
<dbReference type="PANTHER" id="PTHR22762:SF165">
    <property type="entry name" value="PUTATIVE (AFU_ORTHOLOGUE AFUA_1G06560)-RELATED"/>
    <property type="match status" value="1"/>
</dbReference>
<dbReference type="PANTHER" id="PTHR22762">
    <property type="entry name" value="ALPHA-GLUCOSIDASE"/>
    <property type="match status" value="1"/>
</dbReference>
<dbReference type="Pfam" id="PF21365">
    <property type="entry name" value="Glyco_hydro_31_3rd"/>
    <property type="match status" value="1"/>
</dbReference>
<gene>
    <name evidence="6" type="ORF">BSAL_33075</name>
</gene>
<keyword evidence="2 6" id="KW-0378">Hydrolase</keyword>
<dbReference type="Gene3D" id="3.20.20.80">
    <property type="entry name" value="Glycosidases"/>
    <property type="match status" value="1"/>
</dbReference>
<evidence type="ECO:0000256" key="1">
    <source>
        <dbReference type="ARBA" id="ARBA00007806"/>
    </source>
</evidence>
<protein>
    <submittedName>
        <fullName evidence="6">Glycoside hydrolase, putative</fullName>
    </submittedName>
</protein>
<dbReference type="OrthoDB" id="1334205at2759"/>
<comment type="similarity">
    <text evidence="1 2">Belongs to the glycosyl hydrolase 31 family.</text>
</comment>
<keyword evidence="7" id="KW-1185">Reference proteome</keyword>
<dbReference type="Gene3D" id="2.60.40.1760">
    <property type="entry name" value="glycosyl hydrolase (family 31)"/>
    <property type="match status" value="1"/>
</dbReference>
<dbReference type="InterPro" id="IPR011013">
    <property type="entry name" value="Gal_mutarotase_sf_dom"/>
</dbReference>
<dbReference type="InterPro" id="IPR000322">
    <property type="entry name" value="Glyco_hydro_31_TIM"/>
</dbReference>
<dbReference type="GO" id="GO:0005975">
    <property type="term" value="P:carbohydrate metabolic process"/>
    <property type="evidence" value="ECO:0007669"/>
    <property type="project" value="InterPro"/>
</dbReference>
<reference evidence="7" key="1">
    <citation type="submission" date="2015-09" db="EMBL/GenBank/DDBJ databases">
        <authorList>
            <consortium name="Pathogen Informatics"/>
        </authorList>
    </citation>
    <scope>NUCLEOTIDE SEQUENCE [LARGE SCALE GENOMIC DNA]</scope>
    <source>
        <strain evidence="7">Lake Konstanz</strain>
    </source>
</reference>